<evidence type="ECO:0000256" key="2">
    <source>
        <dbReference type="ARBA" id="ARBA00022771"/>
    </source>
</evidence>
<dbReference type="InterPro" id="IPR013083">
    <property type="entry name" value="Znf_RING/FYVE/PHD"/>
</dbReference>
<keyword evidence="3" id="KW-0862">Zinc</keyword>
<dbReference type="SMART" id="SM00064">
    <property type="entry name" value="FYVE"/>
    <property type="match status" value="1"/>
</dbReference>
<keyword evidence="1" id="KW-0479">Metal-binding</keyword>
<dbReference type="Gene3D" id="3.30.530.20">
    <property type="match status" value="1"/>
</dbReference>
<dbReference type="InterPro" id="IPR041282">
    <property type="entry name" value="FYVE_2"/>
</dbReference>
<dbReference type="InterPro" id="IPR011011">
    <property type="entry name" value="Znf_FYVE_PHD"/>
</dbReference>
<dbReference type="CDD" id="cd00065">
    <property type="entry name" value="FYVE_like_SF"/>
    <property type="match status" value="1"/>
</dbReference>
<evidence type="ECO:0000313" key="7">
    <source>
        <dbReference type="Proteomes" id="UP000243579"/>
    </source>
</evidence>
<gene>
    <name evidence="6" type="ORF">ACHHYP_20464</name>
</gene>
<reference evidence="6 7" key="1">
    <citation type="journal article" date="2014" name="Genome Biol. Evol.">
        <title>The secreted proteins of Achlya hypogyna and Thraustotheca clavata identify the ancestral oomycete secretome and reveal gene acquisitions by horizontal gene transfer.</title>
        <authorList>
            <person name="Misner I."/>
            <person name="Blouin N."/>
            <person name="Leonard G."/>
            <person name="Richards T.A."/>
            <person name="Lane C.E."/>
        </authorList>
    </citation>
    <scope>NUCLEOTIDE SEQUENCE [LARGE SCALE GENOMIC DNA]</scope>
    <source>
        <strain evidence="6 7">ATCC 48635</strain>
    </source>
</reference>
<comment type="caution">
    <text evidence="6">The sequence shown here is derived from an EMBL/GenBank/DDBJ whole genome shotgun (WGS) entry which is preliminary data.</text>
</comment>
<evidence type="ECO:0000256" key="1">
    <source>
        <dbReference type="ARBA" id="ARBA00022723"/>
    </source>
</evidence>
<evidence type="ECO:0000256" key="4">
    <source>
        <dbReference type="PROSITE-ProRule" id="PRU00091"/>
    </source>
</evidence>
<sequence>MLVPVFMLPLLTPDEQEALVRVGAAAFRNLVDATARLDRNRHAAVQLPARNADVDQRLTFSGTTVLKRATVEAVAAYHMAATEAPDVYCRTFHCLLTSVLYTLELPTAAHPYHYVAVRWLLLAPTLPWMKPRDVVVVEYMDAFVGRDGQRGWARCVHSIDHRCAPSLVATHGFVRGHFFQSGLTALHDHSTTMKAHMLLQCDQAHSFAARYTTKALCASLLRHFDTLNERLYVHFHVLPRKISVSASTWRTDDYASTARGDTSACLYCMQPFSILRRPTMCETCHQVLCKKCTRRITKSSKHRVCLTCYVRHEVDDSPPSFYHEPQLVDSPGWSEFVARRATAPADDRFVLSV</sequence>
<dbReference type="GO" id="GO:0008270">
    <property type="term" value="F:zinc ion binding"/>
    <property type="evidence" value="ECO:0007669"/>
    <property type="project" value="UniProtKB-KW"/>
</dbReference>
<dbReference type="OrthoDB" id="59946at2759"/>
<accession>A0A1V9ZI47</accession>
<dbReference type="PANTHER" id="PTHR13510">
    <property type="entry name" value="FYVE-FINGER-CONTAINING RAB5 EFFECTOR PROTEIN RABENOSYN-5-RELATED"/>
    <property type="match status" value="1"/>
</dbReference>
<dbReference type="InterPro" id="IPR000306">
    <property type="entry name" value="Znf_FYVE"/>
</dbReference>
<name>A0A1V9ZI47_ACHHY</name>
<keyword evidence="7" id="KW-1185">Reference proteome</keyword>
<dbReference type="Gene3D" id="3.30.40.10">
    <property type="entry name" value="Zinc/RING finger domain, C3HC4 (zinc finger)"/>
    <property type="match status" value="1"/>
</dbReference>
<proteinExistence type="predicted"/>
<dbReference type="SUPFAM" id="SSF57903">
    <property type="entry name" value="FYVE/PHD zinc finger"/>
    <property type="match status" value="1"/>
</dbReference>
<dbReference type="InterPro" id="IPR052727">
    <property type="entry name" value="Rab4/Rab5_effector"/>
</dbReference>
<dbReference type="InterPro" id="IPR023393">
    <property type="entry name" value="START-like_dom_sf"/>
</dbReference>
<keyword evidence="2 4" id="KW-0863">Zinc-finger</keyword>
<evidence type="ECO:0000256" key="3">
    <source>
        <dbReference type="ARBA" id="ARBA00022833"/>
    </source>
</evidence>
<dbReference type="PROSITE" id="PS50178">
    <property type="entry name" value="ZF_FYVE"/>
    <property type="match status" value="1"/>
</dbReference>
<dbReference type="SUPFAM" id="SSF55961">
    <property type="entry name" value="Bet v1-like"/>
    <property type="match status" value="1"/>
</dbReference>
<organism evidence="6 7">
    <name type="scientific">Achlya hypogyna</name>
    <name type="common">Oomycete</name>
    <name type="synonym">Protoachlya hypogyna</name>
    <dbReference type="NCBI Taxonomy" id="1202772"/>
    <lineage>
        <taxon>Eukaryota</taxon>
        <taxon>Sar</taxon>
        <taxon>Stramenopiles</taxon>
        <taxon>Oomycota</taxon>
        <taxon>Saprolegniomycetes</taxon>
        <taxon>Saprolegniales</taxon>
        <taxon>Achlyaceae</taxon>
        <taxon>Achlya</taxon>
    </lineage>
</organism>
<dbReference type="InterPro" id="IPR017455">
    <property type="entry name" value="Znf_FYVE-rel"/>
</dbReference>
<dbReference type="Pfam" id="PF02318">
    <property type="entry name" value="FYVE_2"/>
    <property type="match status" value="1"/>
</dbReference>
<evidence type="ECO:0000313" key="6">
    <source>
        <dbReference type="EMBL" id="OQR97673.1"/>
    </source>
</evidence>
<dbReference type="AlphaFoldDB" id="A0A1V9ZI47"/>
<evidence type="ECO:0000259" key="5">
    <source>
        <dbReference type="PROSITE" id="PS50178"/>
    </source>
</evidence>
<dbReference type="PANTHER" id="PTHR13510:SF44">
    <property type="entry name" value="RABENOSYN-5"/>
    <property type="match status" value="1"/>
</dbReference>
<dbReference type="Proteomes" id="UP000243579">
    <property type="component" value="Unassembled WGS sequence"/>
</dbReference>
<dbReference type="EMBL" id="JNBR01000099">
    <property type="protein sequence ID" value="OQR97673.1"/>
    <property type="molecule type" value="Genomic_DNA"/>
</dbReference>
<feature type="domain" description="FYVE-type" evidence="5">
    <location>
        <begin position="259"/>
        <end position="313"/>
    </location>
</feature>
<protein>
    <recommendedName>
        <fullName evidence="5">FYVE-type domain-containing protein</fullName>
    </recommendedName>
</protein>